<keyword evidence="1" id="KW-0472">Membrane</keyword>
<dbReference type="PATRIC" id="fig|1315283.4.peg.1687"/>
<sequence>MFNHKYRNVVFAFLMALLMSGFMSFVISLFNVGMVDNIITVWLKAWIFAFSIAFPTVILVAPLVHKLTDKIIRA</sequence>
<proteinExistence type="predicted"/>
<evidence type="ECO:0000313" key="2">
    <source>
        <dbReference type="EMBL" id="ALS33094.1"/>
    </source>
</evidence>
<keyword evidence="1" id="KW-1133">Transmembrane helix</keyword>
<gene>
    <name evidence="2" type="ORF">PTRA_a1958</name>
</gene>
<dbReference type="EMBL" id="CP011034">
    <property type="protein sequence ID" value="ALS33094.1"/>
    <property type="molecule type" value="Genomic_DNA"/>
</dbReference>
<organism evidence="2">
    <name type="scientific">Pseudoalteromonas translucida KMM 520</name>
    <dbReference type="NCBI Taxonomy" id="1315283"/>
    <lineage>
        <taxon>Bacteria</taxon>
        <taxon>Pseudomonadati</taxon>
        <taxon>Pseudomonadota</taxon>
        <taxon>Gammaproteobacteria</taxon>
        <taxon>Alteromonadales</taxon>
        <taxon>Pseudoalteromonadaceae</taxon>
        <taxon>Pseudoalteromonas</taxon>
    </lineage>
</organism>
<dbReference type="Pfam" id="PF11391">
    <property type="entry name" value="DUF2798"/>
    <property type="match status" value="1"/>
</dbReference>
<feature type="transmembrane region" description="Helical" evidence="1">
    <location>
        <begin position="45"/>
        <end position="64"/>
    </location>
</feature>
<name>A0A0U2LN34_9GAMM</name>
<evidence type="ECO:0000256" key="1">
    <source>
        <dbReference type="SAM" id="Phobius"/>
    </source>
</evidence>
<evidence type="ECO:0000313" key="3">
    <source>
        <dbReference type="Proteomes" id="UP000065261"/>
    </source>
</evidence>
<dbReference type="RefSeq" id="WP_058373428.1">
    <property type="nucleotide sequence ID" value="NZ_CP011034.1"/>
</dbReference>
<feature type="transmembrane region" description="Helical" evidence="1">
    <location>
        <begin position="9"/>
        <end position="33"/>
    </location>
</feature>
<dbReference type="KEGG" id="ptn:PTRA_a1958"/>
<keyword evidence="1" id="KW-0812">Transmembrane</keyword>
<dbReference type="AlphaFoldDB" id="A0A0U2LN34"/>
<reference evidence="2 3" key="1">
    <citation type="submission" date="2015-03" db="EMBL/GenBank/DDBJ databases">
        <authorList>
            <person name="Murphy D."/>
        </authorList>
    </citation>
    <scope>NUCLEOTIDE SEQUENCE [LARGE SCALE GENOMIC DNA]</scope>
    <source>
        <strain evidence="2 3">KMM 520</strain>
    </source>
</reference>
<accession>A0A0U2LN34</accession>
<dbReference type="Proteomes" id="UP000065261">
    <property type="component" value="Chromosome I"/>
</dbReference>
<protein>
    <recommendedName>
        <fullName evidence="4">DUF2798 domain-containing protein</fullName>
    </recommendedName>
</protein>
<evidence type="ECO:0008006" key="4">
    <source>
        <dbReference type="Google" id="ProtNLM"/>
    </source>
</evidence>
<dbReference type="InterPro" id="IPR021529">
    <property type="entry name" value="DUF2798"/>
</dbReference>
<dbReference type="OrthoDB" id="9799565at2"/>